<comment type="caution">
    <text evidence="2">The sequence shown here is derived from an EMBL/GenBank/DDBJ whole genome shotgun (WGS) entry which is preliminary data.</text>
</comment>
<keyword evidence="3" id="KW-1185">Reference proteome</keyword>
<evidence type="ECO:0000256" key="1">
    <source>
        <dbReference type="SAM" id="SignalP"/>
    </source>
</evidence>
<feature type="signal peptide" evidence="1">
    <location>
        <begin position="1"/>
        <end position="21"/>
    </location>
</feature>
<evidence type="ECO:0000313" key="2">
    <source>
        <dbReference type="EMBL" id="MFC6645176.1"/>
    </source>
</evidence>
<evidence type="ECO:0000313" key="3">
    <source>
        <dbReference type="Proteomes" id="UP001596391"/>
    </source>
</evidence>
<feature type="chain" id="PRO_5045968009" evidence="1">
    <location>
        <begin position="22"/>
        <end position="127"/>
    </location>
</feature>
<protein>
    <submittedName>
        <fullName evidence="2">Uncharacterized protein</fullName>
    </submittedName>
</protein>
<organism evidence="2 3">
    <name type="scientific">Granulicella cerasi</name>
    <dbReference type="NCBI Taxonomy" id="741063"/>
    <lineage>
        <taxon>Bacteria</taxon>
        <taxon>Pseudomonadati</taxon>
        <taxon>Acidobacteriota</taxon>
        <taxon>Terriglobia</taxon>
        <taxon>Terriglobales</taxon>
        <taxon>Acidobacteriaceae</taxon>
        <taxon>Granulicella</taxon>
    </lineage>
</organism>
<keyword evidence="1" id="KW-0732">Signal</keyword>
<sequence>MRRVLMGVLALGMMLPLAASAQKSRYSSSGDVELQYPLVAHVTHAFLVPVMGAAEGAGSSELHVEAIIDGTKYELKTNASGMLHPGEFRCRELKINESKAGWYSRQYELLFDDGTHVMFKVVGESSN</sequence>
<reference evidence="3" key="1">
    <citation type="journal article" date="2019" name="Int. J. Syst. Evol. Microbiol.">
        <title>The Global Catalogue of Microorganisms (GCM) 10K type strain sequencing project: providing services to taxonomists for standard genome sequencing and annotation.</title>
        <authorList>
            <consortium name="The Broad Institute Genomics Platform"/>
            <consortium name="The Broad Institute Genome Sequencing Center for Infectious Disease"/>
            <person name="Wu L."/>
            <person name="Ma J."/>
        </authorList>
    </citation>
    <scope>NUCLEOTIDE SEQUENCE [LARGE SCALE GENOMIC DNA]</scope>
    <source>
        <strain evidence="3">CGMCC 1.16026</strain>
    </source>
</reference>
<dbReference type="Proteomes" id="UP001596391">
    <property type="component" value="Unassembled WGS sequence"/>
</dbReference>
<dbReference type="RefSeq" id="WP_263371566.1">
    <property type="nucleotide sequence ID" value="NZ_JAGSYD010000003.1"/>
</dbReference>
<gene>
    <name evidence="2" type="ORF">ACFQBQ_06155</name>
</gene>
<dbReference type="EMBL" id="JBHSWI010000001">
    <property type="protein sequence ID" value="MFC6645176.1"/>
    <property type="molecule type" value="Genomic_DNA"/>
</dbReference>
<accession>A0ABW1Z907</accession>
<proteinExistence type="predicted"/>
<name>A0ABW1Z907_9BACT</name>